<feature type="transmembrane region" description="Helical" evidence="1">
    <location>
        <begin position="7"/>
        <end position="29"/>
    </location>
</feature>
<reference evidence="2 3" key="1">
    <citation type="journal article" date="2022" name="Int. J. Syst. Evol. Microbiol.">
        <title>&lt;i&gt;Sideroxyarcus emersonii&lt;/i&gt; gen. nov. sp. nov., a neutrophilic, microaerobic iron- and thiosulfate-oxidizing bacterium isolated from iron-rich wetland sediment.</title>
        <authorList>
            <person name="Kato S."/>
            <person name="Itoh T."/>
            <person name="Iino T."/>
            <person name="Ohkuma M."/>
        </authorList>
    </citation>
    <scope>NUCLEOTIDE SEQUENCE [LARGE SCALE GENOMIC DNA]</scope>
    <source>
        <strain evidence="2 3">MIZ01</strain>
    </source>
</reference>
<evidence type="ECO:0000256" key="1">
    <source>
        <dbReference type="SAM" id="Phobius"/>
    </source>
</evidence>
<proteinExistence type="predicted"/>
<keyword evidence="1" id="KW-1133">Transmembrane helix</keyword>
<evidence type="ECO:0000313" key="3">
    <source>
        <dbReference type="Proteomes" id="UP001320326"/>
    </source>
</evidence>
<accession>A0AAN2BZ75</accession>
<dbReference type="Proteomes" id="UP001320326">
    <property type="component" value="Chromosome"/>
</dbReference>
<keyword evidence="1" id="KW-0812">Transmembrane</keyword>
<keyword evidence="1" id="KW-0472">Membrane</keyword>
<dbReference type="KEGG" id="seme:MIZ01_1721"/>
<name>A0AAN2BZ75_9PROT</name>
<feature type="transmembrane region" description="Helical" evidence="1">
    <location>
        <begin position="41"/>
        <end position="60"/>
    </location>
</feature>
<protein>
    <submittedName>
        <fullName evidence="2">Uncharacterized protein</fullName>
    </submittedName>
</protein>
<dbReference type="RefSeq" id="WP_237246480.1">
    <property type="nucleotide sequence ID" value="NZ_AP023423.1"/>
</dbReference>
<gene>
    <name evidence="2" type="ORF">MIZ01_1721</name>
</gene>
<keyword evidence="3" id="KW-1185">Reference proteome</keyword>
<dbReference type="EMBL" id="AP023423">
    <property type="protein sequence ID" value="BCK87924.1"/>
    <property type="molecule type" value="Genomic_DNA"/>
</dbReference>
<sequence>MASAIFIIGIGMGLLLVYGAGVFVMTLHAGESPASAASQASAWWAAFSISHLFGYLAITLR</sequence>
<organism evidence="2 3">
    <name type="scientific">Sideroxyarcus emersonii</name>
    <dbReference type="NCBI Taxonomy" id="2764705"/>
    <lineage>
        <taxon>Bacteria</taxon>
        <taxon>Pseudomonadati</taxon>
        <taxon>Pseudomonadota</taxon>
        <taxon>Betaproteobacteria</taxon>
        <taxon>Nitrosomonadales</taxon>
        <taxon>Gallionellaceae</taxon>
        <taxon>Sideroxyarcus</taxon>
    </lineage>
</organism>
<evidence type="ECO:0000313" key="2">
    <source>
        <dbReference type="EMBL" id="BCK87924.1"/>
    </source>
</evidence>
<dbReference type="AlphaFoldDB" id="A0AAN2BZ75"/>